<keyword evidence="2" id="KW-1133">Transmembrane helix</keyword>
<feature type="transmembrane region" description="Helical" evidence="2">
    <location>
        <begin position="12"/>
        <end position="28"/>
    </location>
</feature>
<organism evidence="4 5">
    <name type="scientific">Candidatus Roizmanbacteria bacterium CG22_combo_CG10-13_8_21_14_all_38_20</name>
    <dbReference type="NCBI Taxonomy" id="1974862"/>
    <lineage>
        <taxon>Bacteria</taxon>
        <taxon>Candidatus Roizmaniibacteriota</taxon>
    </lineage>
</organism>
<dbReference type="Pfam" id="PF25989">
    <property type="entry name" value="YknX_C"/>
    <property type="match status" value="1"/>
</dbReference>
<evidence type="ECO:0000256" key="2">
    <source>
        <dbReference type="SAM" id="Phobius"/>
    </source>
</evidence>
<dbReference type="Gene3D" id="2.40.50.100">
    <property type="match status" value="1"/>
</dbReference>
<keyword evidence="2" id="KW-0472">Membrane</keyword>
<dbReference type="PANTHER" id="PTHR30469:SF33">
    <property type="entry name" value="SLR1207 PROTEIN"/>
    <property type="match status" value="1"/>
</dbReference>
<keyword evidence="2" id="KW-0812">Transmembrane</keyword>
<dbReference type="NCBIfam" id="TIGR01730">
    <property type="entry name" value="RND_mfp"/>
    <property type="match status" value="1"/>
</dbReference>
<dbReference type="InterPro" id="IPR058637">
    <property type="entry name" value="YknX-like_C"/>
</dbReference>
<sequence>MYRFIKNHKLTTLILLGVVIVLSYYFFFQTKTKGESVKLGEVSTEKLSEAISASGSVDAAIKAKVRFASSGKLSWVGVQEGDVVKKWQALASLDKEELQKKLEKELIDYKNERWDFEQGREDYGVEKVQDQTYPNVLTDELRRILQKNQFDLDSVVLDVEIQNLAIKYATIISPIDGLVVEIEEPFAGVNTTPAGAEITVVDPKSTEFVAEVDEVDVSKINVGQGAIITLDAYPDEVIKATVKSIDFVSTTTKGGGTAYLVKTTLPENIGVKFRIGMNGDIEFVVEDLKSVLVVPQKSIIITDDNKTSVWVVKDGVAKLIEVELGAETADYAEIISGLKEGEKVATEGQDELKEGKNIE</sequence>
<reference evidence="4 5" key="1">
    <citation type="submission" date="2017-09" db="EMBL/GenBank/DDBJ databases">
        <title>Depth-based differentiation of microbial function through sediment-hosted aquifers and enrichment of novel symbionts in the deep terrestrial subsurface.</title>
        <authorList>
            <person name="Probst A.J."/>
            <person name="Ladd B."/>
            <person name="Jarett J.K."/>
            <person name="Geller-Mcgrath D.E."/>
            <person name="Sieber C.M."/>
            <person name="Emerson J.B."/>
            <person name="Anantharaman K."/>
            <person name="Thomas B.C."/>
            <person name="Malmstrom R."/>
            <person name="Stieglmeier M."/>
            <person name="Klingl A."/>
            <person name="Woyke T."/>
            <person name="Ryan C.M."/>
            <person name="Banfield J.F."/>
        </authorList>
    </citation>
    <scope>NUCLEOTIDE SEQUENCE [LARGE SCALE GENOMIC DNA]</scope>
    <source>
        <strain evidence="4">CG22_combo_CG10-13_8_21_14_all_38_20</strain>
    </source>
</reference>
<evidence type="ECO:0000259" key="3">
    <source>
        <dbReference type="Pfam" id="PF25989"/>
    </source>
</evidence>
<dbReference type="GO" id="GO:1990281">
    <property type="term" value="C:efflux pump complex"/>
    <property type="evidence" value="ECO:0007669"/>
    <property type="project" value="TreeGrafter"/>
</dbReference>
<protein>
    <recommendedName>
        <fullName evidence="3">YknX-like C-terminal permuted SH3-like domain-containing protein</fullName>
    </recommendedName>
</protein>
<accession>A0A2H0BVA6</accession>
<dbReference type="PANTHER" id="PTHR30469">
    <property type="entry name" value="MULTIDRUG RESISTANCE PROTEIN MDTA"/>
    <property type="match status" value="1"/>
</dbReference>
<name>A0A2H0BVA6_9BACT</name>
<dbReference type="InterPro" id="IPR006143">
    <property type="entry name" value="RND_pump_MFP"/>
</dbReference>
<dbReference type="Gene3D" id="2.40.30.170">
    <property type="match status" value="1"/>
</dbReference>
<dbReference type="GO" id="GO:0015562">
    <property type="term" value="F:efflux transmembrane transporter activity"/>
    <property type="evidence" value="ECO:0007669"/>
    <property type="project" value="TreeGrafter"/>
</dbReference>
<proteinExistence type="inferred from homology"/>
<comment type="similarity">
    <text evidence="1">Belongs to the membrane fusion protein (MFP) (TC 8.A.1) family.</text>
</comment>
<evidence type="ECO:0000313" key="4">
    <source>
        <dbReference type="EMBL" id="PIP61616.1"/>
    </source>
</evidence>
<evidence type="ECO:0000256" key="1">
    <source>
        <dbReference type="ARBA" id="ARBA00009477"/>
    </source>
</evidence>
<dbReference type="SUPFAM" id="SSF111369">
    <property type="entry name" value="HlyD-like secretion proteins"/>
    <property type="match status" value="1"/>
</dbReference>
<comment type="caution">
    <text evidence="4">The sequence shown here is derived from an EMBL/GenBank/DDBJ whole genome shotgun (WGS) entry which is preliminary data.</text>
</comment>
<dbReference type="EMBL" id="PCTA01000022">
    <property type="protein sequence ID" value="PIP61616.1"/>
    <property type="molecule type" value="Genomic_DNA"/>
</dbReference>
<dbReference type="AlphaFoldDB" id="A0A2H0BVA6"/>
<dbReference type="Proteomes" id="UP000231246">
    <property type="component" value="Unassembled WGS sequence"/>
</dbReference>
<gene>
    <name evidence="4" type="ORF">COW99_03130</name>
</gene>
<dbReference type="Gene3D" id="2.40.420.20">
    <property type="match status" value="1"/>
</dbReference>
<evidence type="ECO:0000313" key="5">
    <source>
        <dbReference type="Proteomes" id="UP000231246"/>
    </source>
</evidence>
<feature type="domain" description="YknX-like C-terminal permuted SH3-like" evidence="3">
    <location>
        <begin position="291"/>
        <end position="358"/>
    </location>
</feature>